<feature type="domain" description="MDMPI C-terminal" evidence="1">
    <location>
        <begin position="153"/>
        <end position="234"/>
    </location>
</feature>
<comment type="caution">
    <text evidence="3">The sequence shown here is derived from an EMBL/GenBank/DDBJ whole genome shotgun (WGS) entry which is preliminary data.</text>
</comment>
<reference evidence="3 4" key="1">
    <citation type="submission" date="2019-11" db="EMBL/GenBank/DDBJ databases">
        <authorList>
            <person name="Criscuolo A."/>
        </authorList>
    </citation>
    <scope>NUCLEOTIDE SEQUENCE [LARGE SCALE GENOMIC DNA]</scope>
    <source>
        <strain evidence="3">CIP111667</strain>
    </source>
</reference>
<dbReference type="SUPFAM" id="SSF109854">
    <property type="entry name" value="DinB/YfiT-like putative metalloenzymes"/>
    <property type="match status" value="1"/>
</dbReference>
<keyword evidence="4" id="KW-1185">Reference proteome</keyword>
<gene>
    <name evidence="3" type="ORF">HALOF300_04275</name>
</gene>
<evidence type="ECO:0000313" key="4">
    <source>
        <dbReference type="Proteomes" id="UP000419743"/>
    </source>
</evidence>
<proteinExistence type="predicted"/>
<dbReference type="NCBIfam" id="TIGR03083">
    <property type="entry name" value="maleylpyruvate isomerase family mycothiol-dependent enzyme"/>
    <property type="match status" value="1"/>
</dbReference>
<accession>A0A7M4DQ38</accession>
<dbReference type="Pfam" id="PF11716">
    <property type="entry name" value="MDMPI_N"/>
    <property type="match status" value="1"/>
</dbReference>
<evidence type="ECO:0000259" key="2">
    <source>
        <dbReference type="Pfam" id="PF11716"/>
    </source>
</evidence>
<feature type="domain" description="Mycothiol-dependent maleylpyruvate isomerase metal-binding" evidence="2">
    <location>
        <begin position="18"/>
        <end position="135"/>
    </location>
</feature>
<sequence>MPMRLALEDYLGAIGMGVAEMLDAHARAGATARVPTCPAWTADQLLAHQSMVHRWAAGNVSGSGSGVPITQTRILAEVADLRGYLREGADALLAAIVGADDDLRAMVFLKDAPPPRLFWARRQAHETTIHAVDARAAALGRVPTDAEVGIPTDLALDGIDELLRGFHTRGRRTSPLFDGTDFTFTVRPTDAAASWTVQVRDGPLVLEDVAGPVEPALTGTAVQLYLGLWNRGTQIVEAGGLGLLERWRDVRVRWS</sequence>
<dbReference type="InterPro" id="IPR024344">
    <property type="entry name" value="MDMPI_metal-binding"/>
</dbReference>
<dbReference type="InterPro" id="IPR017517">
    <property type="entry name" value="Maleyloyr_isom"/>
</dbReference>
<protein>
    <recommendedName>
        <fullName evidence="5">Maleylpyruvate isomerase family mycothiol-dependent enzyme</fullName>
    </recommendedName>
</protein>
<organism evidence="3 4">
    <name type="scientific">Occultella aeris</name>
    <dbReference type="NCBI Taxonomy" id="2761496"/>
    <lineage>
        <taxon>Bacteria</taxon>
        <taxon>Bacillati</taxon>
        <taxon>Actinomycetota</taxon>
        <taxon>Actinomycetes</taxon>
        <taxon>Micrococcales</taxon>
        <taxon>Ruaniaceae</taxon>
        <taxon>Occultella</taxon>
    </lineage>
</organism>
<dbReference type="Proteomes" id="UP000419743">
    <property type="component" value="Unassembled WGS sequence"/>
</dbReference>
<dbReference type="GO" id="GO:0046872">
    <property type="term" value="F:metal ion binding"/>
    <property type="evidence" value="ECO:0007669"/>
    <property type="project" value="InterPro"/>
</dbReference>
<evidence type="ECO:0000259" key="1">
    <source>
        <dbReference type="Pfam" id="PF07398"/>
    </source>
</evidence>
<dbReference type="AlphaFoldDB" id="A0A7M4DQ38"/>
<dbReference type="EMBL" id="CACRYJ010000060">
    <property type="protein sequence ID" value="VZO39582.1"/>
    <property type="molecule type" value="Genomic_DNA"/>
</dbReference>
<name>A0A7M4DQ38_9MICO</name>
<dbReference type="PANTHER" id="PTHR40758:SF1">
    <property type="entry name" value="CONSERVED PROTEIN"/>
    <property type="match status" value="1"/>
</dbReference>
<dbReference type="GO" id="GO:0005886">
    <property type="term" value="C:plasma membrane"/>
    <property type="evidence" value="ECO:0007669"/>
    <property type="project" value="TreeGrafter"/>
</dbReference>
<dbReference type="RefSeq" id="WP_156742890.1">
    <property type="nucleotide sequence ID" value="NZ_CACRYJ010000060.1"/>
</dbReference>
<evidence type="ECO:0008006" key="5">
    <source>
        <dbReference type="Google" id="ProtNLM"/>
    </source>
</evidence>
<evidence type="ECO:0000313" key="3">
    <source>
        <dbReference type="EMBL" id="VZO39582.1"/>
    </source>
</evidence>
<dbReference type="InterPro" id="IPR034660">
    <property type="entry name" value="DinB/YfiT-like"/>
</dbReference>
<dbReference type="InterPro" id="IPR010872">
    <property type="entry name" value="MDMPI_C-term_domain"/>
</dbReference>
<dbReference type="Pfam" id="PF07398">
    <property type="entry name" value="MDMPI_C"/>
    <property type="match status" value="1"/>
</dbReference>
<dbReference type="PANTHER" id="PTHR40758">
    <property type="entry name" value="CONSERVED PROTEIN"/>
    <property type="match status" value="1"/>
</dbReference>